<feature type="region of interest" description="Disordered" evidence="1">
    <location>
        <begin position="416"/>
        <end position="473"/>
    </location>
</feature>
<dbReference type="OrthoDB" id="5341904at2759"/>
<feature type="compositionally biased region" description="Low complexity" evidence="1">
    <location>
        <begin position="416"/>
        <end position="425"/>
    </location>
</feature>
<feature type="compositionally biased region" description="Low complexity" evidence="1">
    <location>
        <begin position="1188"/>
        <end position="1197"/>
    </location>
</feature>
<dbReference type="RefSeq" id="XP_008076464.1">
    <property type="nucleotide sequence ID" value="XM_008078273.1"/>
</dbReference>
<feature type="compositionally biased region" description="Polar residues" evidence="1">
    <location>
        <begin position="15"/>
        <end position="42"/>
    </location>
</feature>
<dbReference type="OMA" id="RRTWNSW"/>
<reference evidence="2 3" key="1">
    <citation type="journal article" date="2013" name="BMC Genomics">
        <title>Genomics-driven discovery of the pneumocandin biosynthetic gene cluster in the fungus Glarea lozoyensis.</title>
        <authorList>
            <person name="Chen L."/>
            <person name="Yue Q."/>
            <person name="Zhang X."/>
            <person name="Xiang M."/>
            <person name="Wang C."/>
            <person name="Li S."/>
            <person name="Che Y."/>
            <person name="Ortiz-Lopez F.J."/>
            <person name="Bills G.F."/>
            <person name="Liu X."/>
            <person name="An Z."/>
        </authorList>
    </citation>
    <scope>NUCLEOTIDE SEQUENCE [LARGE SCALE GENOMIC DNA]</scope>
    <source>
        <strain evidence="3">ATCC 20868 / MF5171</strain>
    </source>
</reference>
<dbReference type="eggNOG" id="ENOG502SWU4">
    <property type="taxonomic scope" value="Eukaryota"/>
</dbReference>
<feature type="compositionally biased region" description="Low complexity" evidence="1">
    <location>
        <begin position="81"/>
        <end position="92"/>
    </location>
</feature>
<dbReference type="AlphaFoldDB" id="S3DJ23"/>
<feature type="region of interest" description="Disordered" evidence="1">
    <location>
        <begin position="1188"/>
        <end position="1210"/>
    </location>
</feature>
<feature type="region of interest" description="Disordered" evidence="1">
    <location>
        <begin position="1"/>
        <end position="112"/>
    </location>
</feature>
<name>S3DJ23_GLAL2</name>
<feature type="region of interest" description="Disordered" evidence="1">
    <location>
        <begin position="775"/>
        <end position="795"/>
    </location>
</feature>
<feature type="compositionally biased region" description="Basic and acidic residues" evidence="1">
    <location>
        <begin position="354"/>
        <end position="368"/>
    </location>
</feature>
<feature type="compositionally biased region" description="Polar residues" evidence="1">
    <location>
        <begin position="1057"/>
        <end position="1073"/>
    </location>
</feature>
<dbReference type="STRING" id="1116229.S3DJ23"/>
<organism evidence="2 3">
    <name type="scientific">Glarea lozoyensis (strain ATCC 20868 / MF5171)</name>
    <dbReference type="NCBI Taxonomy" id="1116229"/>
    <lineage>
        <taxon>Eukaryota</taxon>
        <taxon>Fungi</taxon>
        <taxon>Dikarya</taxon>
        <taxon>Ascomycota</taxon>
        <taxon>Pezizomycotina</taxon>
        <taxon>Leotiomycetes</taxon>
        <taxon>Helotiales</taxon>
        <taxon>Helotiaceae</taxon>
        <taxon>Glarea</taxon>
    </lineage>
</organism>
<evidence type="ECO:0000256" key="1">
    <source>
        <dbReference type="SAM" id="MobiDB-lite"/>
    </source>
</evidence>
<feature type="region of interest" description="Disordered" evidence="1">
    <location>
        <begin position="729"/>
        <end position="756"/>
    </location>
</feature>
<dbReference type="EMBL" id="KE145352">
    <property type="protein sequence ID" value="EPE37149.1"/>
    <property type="molecule type" value="Genomic_DNA"/>
</dbReference>
<gene>
    <name evidence="2" type="ORF">GLAREA_09312</name>
</gene>
<dbReference type="Proteomes" id="UP000016922">
    <property type="component" value="Unassembled WGS sequence"/>
</dbReference>
<proteinExistence type="predicted"/>
<sequence length="1231" mass="134905">MGNEQSSPNPRRGQNKLSKPRTNSSGNALNTGTPNSTPGRDNSQSHDSSRKSRYSLFTNDSHGEYSEDGKEKRPKRMSIFRSKSSQARSRAALDVTPEIMVESAEPDPVETPVRRYSVVNHNSPAQSTPDLSMQRPRYHARASLQHLPISSQQSRLSLVAEQQSPPPEKVEIIRNGSFYNREIDSQVVNPPLSSRTNSDTTLYGPTRRRSLLQHGVVTRKEFGSNDPRKSLPSQVKNIEDLQAYYYDPSRSTSSPLANLAAIGQSIPASSPGQRVQTPNDMDYGHIGVYKLGSLRITNGTASPTPSDGRPATATAEEDYLTMGGRQKESNHRHGLSQRSNTLVPADTTKPAWVVHEESPLRQSQKPEQRSLSISTTRAELDPSLALFDFSTNHVNHSPSRSLEFAKQYMEELPLSPFSFDNSSPSPLTPGFQATSKHTAVEDDLFEAEPDSPRNDLSPSAPHSFDSGYGTSASPVVIRGPREYIPKPLAKADSGYSSIASLKSFKKDAAPAVPAKDLQITPNKEISRLRSSIHSTSSSPISKSPSVTQDFVELPALEVMLPFSMDGPPVPAKIPILKGNLLQAQAPVVPPKILERDVASELKVHKRQQSLPNTSVVAVEQDNFTKTSGNKMQKRPKSVQPAVTAPVYTVQAYRSPSDAFSVPSVPAEFDKKLDQRVSGFPVASFPNTYSTSVGLRKSSSKETLGTIFSVGSAEVRDEVEFARLQGKLPPIPSTIPENPSVVPERKPAPNRRATFQASTNNSLPFWKSFDARKISSRSKSRDAQPISPPKTVEQQAEDYENHVTAFNTVASSLGSSPYDIATTIRPPSSGAALRAKSMTSQFEAEAAERFARSRSVSQESEISTVLSSRRSYDSISTVNAIGPSTPTRNGFRRSSREPPPSAHANKPAWKAASRVPMKPQVFVAPQLQDSYDPESRSSTPASGELRQKKPPVSLNNQRKSLPAIRSSRSKTQLPDLPMSPTRAPPAPPTTIPTGNVETLAEVQDPWAAHQNFWSQRRQSAGEALQTRKSFDNSRSGSRRPSMESQTETKAQYGHAIQRASTTQPTQSYGYDEQSWNVHGSNQYQRQPWTGHSTGSHRNFSPQWVQRQTSASYDHTYESDADHLTNGAADYGYYSQADDGYYAQPEQNSVAHHNLPQQIHSVQNSTNDMLVLDRFSGGLGYNYDPNYGLAGSAGTATSGNPSRAPRKGVEASQLYGVDLSDVPVFLQRVRVEQ</sequence>
<evidence type="ECO:0008006" key="4">
    <source>
        <dbReference type="Google" id="ProtNLM"/>
    </source>
</evidence>
<dbReference type="HOGENOM" id="CLU_281040_0_0_1"/>
<dbReference type="KEGG" id="glz:GLAREA_09312"/>
<dbReference type="GeneID" id="19468360"/>
<feature type="region of interest" description="Disordered" evidence="1">
    <location>
        <begin position="1015"/>
        <end position="1073"/>
    </location>
</feature>
<feature type="compositionally biased region" description="Polar residues" evidence="1">
    <location>
        <begin position="855"/>
        <end position="887"/>
    </location>
</feature>
<feature type="region of interest" description="Disordered" evidence="1">
    <location>
        <begin position="848"/>
        <end position="993"/>
    </location>
</feature>
<keyword evidence="3" id="KW-1185">Reference proteome</keyword>
<evidence type="ECO:0000313" key="2">
    <source>
        <dbReference type="EMBL" id="EPE37149.1"/>
    </source>
</evidence>
<feature type="compositionally biased region" description="Basic and acidic residues" evidence="1">
    <location>
        <begin position="61"/>
        <end position="71"/>
    </location>
</feature>
<accession>S3DJ23</accession>
<protein>
    <recommendedName>
        <fullName evidence="4">Proteophosphoglycan ppg4</fullName>
    </recommendedName>
</protein>
<evidence type="ECO:0000313" key="3">
    <source>
        <dbReference type="Proteomes" id="UP000016922"/>
    </source>
</evidence>
<feature type="region of interest" description="Disordered" evidence="1">
    <location>
        <begin position="325"/>
        <end position="375"/>
    </location>
</feature>